<sequence>MRQHLIECFKKGRITQILESRNLQGHYMGKTQPPVREKDQKSAASDKKAIGKEPPWDLI</sequence>
<keyword evidence="3" id="KW-1185">Reference proteome</keyword>
<dbReference type="EMBL" id="JAOYFB010000001">
    <property type="protein sequence ID" value="KAK4004424.1"/>
    <property type="molecule type" value="Genomic_DNA"/>
</dbReference>
<dbReference type="Proteomes" id="UP001234178">
    <property type="component" value="Unassembled WGS sequence"/>
</dbReference>
<proteinExistence type="predicted"/>
<feature type="region of interest" description="Disordered" evidence="1">
    <location>
        <begin position="21"/>
        <end position="59"/>
    </location>
</feature>
<accession>A0ABQ9YUV0</accession>
<feature type="compositionally biased region" description="Basic and acidic residues" evidence="1">
    <location>
        <begin position="35"/>
        <end position="59"/>
    </location>
</feature>
<comment type="caution">
    <text evidence="2">The sequence shown here is derived from an EMBL/GenBank/DDBJ whole genome shotgun (WGS) entry which is preliminary data.</text>
</comment>
<reference evidence="2 3" key="1">
    <citation type="journal article" date="2023" name="Nucleic Acids Res.">
        <title>The hologenome of Daphnia magna reveals possible DNA methylation and microbiome-mediated evolution of the host genome.</title>
        <authorList>
            <person name="Chaturvedi A."/>
            <person name="Li X."/>
            <person name="Dhandapani V."/>
            <person name="Marshall H."/>
            <person name="Kissane S."/>
            <person name="Cuenca-Cambronero M."/>
            <person name="Asole G."/>
            <person name="Calvet F."/>
            <person name="Ruiz-Romero M."/>
            <person name="Marangio P."/>
            <person name="Guigo R."/>
            <person name="Rago D."/>
            <person name="Mirbahai L."/>
            <person name="Eastwood N."/>
            <person name="Colbourne J.K."/>
            <person name="Zhou J."/>
            <person name="Mallon E."/>
            <person name="Orsini L."/>
        </authorList>
    </citation>
    <scope>NUCLEOTIDE SEQUENCE [LARGE SCALE GENOMIC DNA]</scope>
    <source>
        <strain evidence="2">LRV0_1</strain>
    </source>
</reference>
<protein>
    <submittedName>
        <fullName evidence="2">Uncharacterized protein</fullName>
    </submittedName>
</protein>
<gene>
    <name evidence="2" type="ORF">OUZ56_006157</name>
</gene>
<name>A0ABQ9YUV0_9CRUS</name>
<evidence type="ECO:0000313" key="2">
    <source>
        <dbReference type="EMBL" id="KAK4004424.1"/>
    </source>
</evidence>
<evidence type="ECO:0000313" key="3">
    <source>
        <dbReference type="Proteomes" id="UP001234178"/>
    </source>
</evidence>
<organism evidence="2 3">
    <name type="scientific">Daphnia magna</name>
    <dbReference type="NCBI Taxonomy" id="35525"/>
    <lineage>
        <taxon>Eukaryota</taxon>
        <taxon>Metazoa</taxon>
        <taxon>Ecdysozoa</taxon>
        <taxon>Arthropoda</taxon>
        <taxon>Crustacea</taxon>
        <taxon>Branchiopoda</taxon>
        <taxon>Diplostraca</taxon>
        <taxon>Cladocera</taxon>
        <taxon>Anomopoda</taxon>
        <taxon>Daphniidae</taxon>
        <taxon>Daphnia</taxon>
    </lineage>
</organism>
<evidence type="ECO:0000256" key="1">
    <source>
        <dbReference type="SAM" id="MobiDB-lite"/>
    </source>
</evidence>